<dbReference type="InterPro" id="IPR019734">
    <property type="entry name" value="TPR_rpt"/>
</dbReference>
<evidence type="ECO:0000259" key="5">
    <source>
        <dbReference type="SMART" id="SM00646"/>
    </source>
</evidence>
<accession>E5Y842</accession>
<evidence type="ECO:0000313" key="7">
    <source>
        <dbReference type="Proteomes" id="UP000006034"/>
    </source>
</evidence>
<dbReference type="eggNOG" id="COG0457">
    <property type="taxonomic scope" value="Bacteria"/>
</dbReference>
<dbReference type="SUPFAM" id="SSF53187">
    <property type="entry name" value="Zn-dependent exopeptidases"/>
    <property type="match status" value="1"/>
</dbReference>
<feature type="compositionally biased region" description="Basic residues" evidence="4">
    <location>
        <begin position="213"/>
        <end position="222"/>
    </location>
</feature>
<name>E5Y842_BILW3</name>
<proteinExistence type="predicted"/>
<feature type="region of interest" description="Disordered" evidence="4">
    <location>
        <begin position="1"/>
        <end position="24"/>
    </location>
</feature>
<dbReference type="GeneID" id="78085499"/>
<dbReference type="OrthoDB" id="9806267at2"/>
<dbReference type="Gene3D" id="3.40.630.40">
    <property type="entry name" value="Zn-dependent exopeptidases"/>
    <property type="match status" value="1"/>
</dbReference>
<dbReference type="EC" id="3.5.1.28" evidence="2"/>
<dbReference type="GO" id="GO:0008745">
    <property type="term" value="F:N-acetylmuramoyl-L-alanine amidase activity"/>
    <property type="evidence" value="ECO:0007669"/>
    <property type="project" value="UniProtKB-EC"/>
</dbReference>
<evidence type="ECO:0000256" key="1">
    <source>
        <dbReference type="ARBA" id="ARBA00001561"/>
    </source>
</evidence>
<dbReference type="HOGENOM" id="CLU_014322_11_0_7"/>
<dbReference type="Gene3D" id="1.25.40.10">
    <property type="entry name" value="Tetratricopeptide repeat domain"/>
    <property type="match status" value="1"/>
</dbReference>
<dbReference type="FunFam" id="3.40.630.40:FF:000005">
    <property type="entry name" value="N-acetylmuramoyl-L-alanine amidase (AmiA)"/>
    <property type="match status" value="1"/>
</dbReference>
<dbReference type="SMART" id="SM00646">
    <property type="entry name" value="Ami_3"/>
    <property type="match status" value="1"/>
</dbReference>
<keyword evidence="3" id="KW-0378">Hydrolase</keyword>
<dbReference type="InterPro" id="IPR002508">
    <property type="entry name" value="MurNAc-LAA_cat"/>
</dbReference>
<feature type="domain" description="MurNAc-LAA" evidence="5">
    <location>
        <begin position="288"/>
        <end position="439"/>
    </location>
</feature>
<dbReference type="Proteomes" id="UP000006034">
    <property type="component" value="Unassembled WGS sequence"/>
</dbReference>
<dbReference type="Pfam" id="PF01520">
    <property type="entry name" value="Amidase_3"/>
    <property type="match status" value="1"/>
</dbReference>
<gene>
    <name evidence="6" type="ORF">HMPREF0179_02357</name>
</gene>
<dbReference type="InterPro" id="IPR050695">
    <property type="entry name" value="N-acetylmuramoyl_amidase_3"/>
</dbReference>
<protein>
    <recommendedName>
        <fullName evidence="2">N-acetylmuramoyl-L-alanine amidase</fullName>
        <ecNumber evidence="2">3.5.1.28</ecNumber>
    </recommendedName>
</protein>
<evidence type="ECO:0000256" key="2">
    <source>
        <dbReference type="ARBA" id="ARBA00011901"/>
    </source>
</evidence>
<keyword evidence="7" id="KW-1185">Reference proteome</keyword>
<comment type="caution">
    <text evidence="6">The sequence shown here is derived from an EMBL/GenBank/DDBJ whole genome shotgun (WGS) entry which is preliminary data.</text>
</comment>
<dbReference type="GO" id="GO:0009253">
    <property type="term" value="P:peptidoglycan catabolic process"/>
    <property type="evidence" value="ECO:0007669"/>
    <property type="project" value="InterPro"/>
</dbReference>
<comment type="catalytic activity">
    <reaction evidence="1">
        <text>Hydrolyzes the link between N-acetylmuramoyl residues and L-amino acid residues in certain cell-wall glycopeptides.</text>
        <dbReference type="EC" id="3.5.1.28"/>
    </reaction>
</comment>
<dbReference type="GO" id="GO:0030288">
    <property type="term" value="C:outer membrane-bounded periplasmic space"/>
    <property type="evidence" value="ECO:0007669"/>
    <property type="project" value="TreeGrafter"/>
</dbReference>
<reference evidence="6 7" key="2">
    <citation type="submission" date="2013-04" db="EMBL/GenBank/DDBJ databases">
        <title>The Genome Sequence of Bilophila wadsworthia 3_1_6.</title>
        <authorList>
            <consortium name="The Broad Institute Genomics Platform"/>
            <person name="Earl A."/>
            <person name="Ward D."/>
            <person name="Feldgarden M."/>
            <person name="Gevers D."/>
            <person name="Sibley C."/>
            <person name="Strauss J."/>
            <person name="Allen-Vercoe E."/>
            <person name="Walker B."/>
            <person name="Young S."/>
            <person name="Zeng Q."/>
            <person name="Gargeya S."/>
            <person name="Fitzgerald M."/>
            <person name="Haas B."/>
            <person name="Abouelleil A."/>
            <person name="Allen A.W."/>
            <person name="Alvarado L."/>
            <person name="Arachchi H.M."/>
            <person name="Berlin A.M."/>
            <person name="Chapman S.B."/>
            <person name="Gainer-Dewar J."/>
            <person name="Goldberg J."/>
            <person name="Griggs A."/>
            <person name="Gujja S."/>
            <person name="Hansen M."/>
            <person name="Howarth C."/>
            <person name="Imamovic A."/>
            <person name="Ireland A."/>
            <person name="Larimer J."/>
            <person name="McCowan C."/>
            <person name="Murphy C."/>
            <person name="Pearson M."/>
            <person name="Poon T.W."/>
            <person name="Priest M."/>
            <person name="Roberts A."/>
            <person name="Saif S."/>
            <person name="Shea T."/>
            <person name="Sisk P."/>
            <person name="Sykes S."/>
            <person name="Wortman J."/>
            <person name="Nusbaum C."/>
            <person name="Birren B."/>
        </authorList>
    </citation>
    <scope>NUCLEOTIDE SEQUENCE [LARGE SCALE GENOMIC DNA]</scope>
    <source>
        <strain evidence="6 7">3_1_6</strain>
    </source>
</reference>
<sequence>MKITQPLKKPSPHYGMDTSQQPRDENKITHKNSLFLSWCILLALCFAFVSAVPAAAGPNPAKYDKAIRDMGQLQKSKKRLQREPWEKLAETFLTVYRVEKKWKERSAALFRSAEALDHLARCASNAKDARRSVDRYLQLVRLYPKSSLADDSLYRAARLRGQILRDKAGAQELLQQILKKYPSSNTAKDASSYLATLSPKEKRQSPSAASKASKQKQPRGKPFRLGVKTVLIDPGHGGKDPGTHHNGIREKDLTLDISKRVGAILSSRGLNVRYTRRSDTWITLEQRADKVRTNKADLFISIHVNANPSEGVQGFETYYLDVSRTSASTRLAAVENALRDRSRATREKLPPHRLFTIQKQESRRLARNVHETTLKYLRKKNYRTHDGGIKTAPFHVLRRSGVPGVLIEVGYCTNKTEAERLAVDAYRASIARGIANGILIYTGKM</sequence>
<feature type="region of interest" description="Disordered" evidence="4">
    <location>
        <begin position="196"/>
        <end position="226"/>
    </location>
</feature>
<organism evidence="6 7">
    <name type="scientific">Bilophila wadsworthia (strain 3_1_6)</name>
    <dbReference type="NCBI Taxonomy" id="563192"/>
    <lineage>
        <taxon>Bacteria</taxon>
        <taxon>Pseudomonadati</taxon>
        <taxon>Thermodesulfobacteriota</taxon>
        <taxon>Desulfovibrionia</taxon>
        <taxon>Desulfovibrionales</taxon>
        <taxon>Desulfovibrionaceae</taxon>
        <taxon>Bilophila</taxon>
    </lineage>
</organism>
<dbReference type="RefSeq" id="WP_016360658.1">
    <property type="nucleotide sequence ID" value="NZ_KE150238.1"/>
</dbReference>
<dbReference type="STRING" id="563192.HMPREF0179_02357"/>
<dbReference type="CDD" id="cd02696">
    <property type="entry name" value="MurNAc-LAA"/>
    <property type="match status" value="1"/>
</dbReference>
<reference evidence="6 7" key="1">
    <citation type="submission" date="2010-10" db="EMBL/GenBank/DDBJ databases">
        <authorList>
            <consortium name="The Broad Institute Genome Sequencing Platform"/>
            <person name="Ward D."/>
            <person name="Earl A."/>
            <person name="Feldgarden M."/>
            <person name="Young S.K."/>
            <person name="Gargeya S."/>
            <person name="Zeng Q."/>
            <person name="Alvarado L."/>
            <person name="Berlin A."/>
            <person name="Bochicchio J."/>
            <person name="Chapman S.B."/>
            <person name="Chen Z."/>
            <person name="Freedman E."/>
            <person name="Gellesch M."/>
            <person name="Goldberg J."/>
            <person name="Griggs A."/>
            <person name="Gujja S."/>
            <person name="Heilman E."/>
            <person name="Heiman D."/>
            <person name="Howarth C."/>
            <person name="Mehta T."/>
            <person name="Neiman D."/>
            <person name="Pearson M."/>
            <person name="Roberts A."/>
            <person name="Saif S."/>
            <person name="Shea T."/>
            <person name="Shenoy N."/>
            <person name="Sisk P."/>
            <person name="Stolte C."/>
            <person name="Sykes S."/>
            <person name="White J."/>
            <person name="Yandava C."/>
            <person name="Allen-Vercoe E."/>
            <person name="Sibley C."/>
            <person name="Ambrose C.E."/>
            <person name="Strauss J."/>
            <person name="Daigneault M."/>
            <person name="Haas B."/>
            <person name="Nusbaum C."/>
            <person name="Birren B."/>
        </authorList>
    </citation>
    <scope>NUCLEOTIDE SEQUENCE [LARGE SCALE GENOMIC DNA]</scope>
    <source>
        <strain evidence="6 7">3_1_6</strain>
    </source>
</reference>
<dbReference type="PANTHER" id="PTHR30404">
    <property type="entry name" value="N-ACETYLMURAMOYL-L-ALANINE AMIDASE"/>
    <property type="match status" value="1"/>
</dbReference>
<dbReference type="EMBL" id="ADCP02000001">
    <property type="protein sequence ID" value="EFV43829.2"/>
    <property type="molecule type" value="Genomic_DNA"/>
</dbReference>
<evidence type="ECO:0000256" key="3">
    <source>
        <dbReference type="ARBA" id="ARBA00022801"/>
    </source>
</evidence>
<dbReference type="PANTHER" id="PTHR30404:SF0">
    <property type="entry name" value="N-ACETYLMURAMOYL-L-ALANINE AMIDASE AMIC"/>
    <property type="match status" value="1"/>
</dbReference>
<evidence type="ECO:0000256" key="4">
    <source>
        <dbReference type="SAM" id="MobiDB-lite"/>
    </source>
</evidence>
<dbReference type="InterPro" id="IPR011990">
    <property type="entry name" value="TPR-like_helical_dom_sf"/>
</dbReference>
<dbReference type="Pfam" id="PF13174">
    <property type="entry name" value="TPR_6"/>
    <property type="match status" value="2"/>
</dbReference>
<dbReference type="eggNOG" id="COG0860">
    <property type="taxonomic scope" value="Bacteria"/>
</dbReference>
<evidence type="ECO:0000313" key="6">
    <source>
        <dbReference type="EMBL" id="EFV43829.2"/>
    </source>
</evidence>
<dbReference type="AlphaFoldDB" id="E5Y842"/>